<comment type="catalytic activity">
    <reaction evidence="8">
        <text>a secondary alcohol + NAD(+) = a ketone + NADH + H(+)</text>
        <dbReference type="Rhea" id="RHEA:10740"/>
        <dbReference type="ChEBI" id="CHEBI:15378"/>
        <dbReference type="ChEBI" id="CHEBI:17087"/>
        <dbReference type="ChEBI" id="CHEBI:35681"/>
        <dbReference type="ChEBI" id="CHEBI:57540"/>
        <dbReference type="ChEBI" id="CHEBI:57945"/>
        <dbReference type="EC" id="1.1.1.1"/>
    </reaction>
</comment>
<dbReference type="NCBIfam" id="TIGR03989">
    <property type="entry name" value="Rxyl_3153"/>
    <property type="match status" value="1"/>
</dbReference>
<evidence type="ECO:0000256" key="4">
    <source>
        <dbReference type="ARBA" id="ARBA00022723"/>
    </source>
</evidence>
<dbReference type="CDD" id="cd08279">
    <property type="entry name" value="Zn_ADH_class_III"/>
    <property type="match status" value="1"/>
</dbReference>
<dbReference type="Gene3D" id="3.40.50.720">
    <property type="entry name" value="NAD(P)-binding Rossmann-like Domain"/>
    <property type="match status" value="1"/>
</dbReference>
<evidence type="ECO:0000256" key="5">
    <source>
        <dbReference type="ARBA" id="ARBA00022833"/>
    </source>
</evidence>
<proteinExistence type="inferred from homology"/>
<dbReference type="RefSeq" id="WP_128640980.1">
    <property type="nucleotide sequence ID" value="NZ_CP008947.1"/>
</dbReference>
<gene>
    <name evidence="12" type="ORF">EP51_27330</name>
</gene>
<dbReference type="InterPro" id="IPR011032">
    <property type="entry name" value="GroES-like_sf"/>
</dbReference>
<evidence type="ECO:0000313" key="12">
    <source>
        <dbReference type="EMBL" id="AII08136.1"/>
    </source>
</evidence>
<dbReference type="EC" id="1.1.1.1" evidence="3"/>
<keyword evidence="6" id="KW-0560">Oxidoreductase</keyword>
<dbReference type="Proteomes" id="UP000028488">
    <property type="component" value="Chromosome"/>
</dbReference>
<evidence type="ECO:0000256" key="9">
    <source>
        <dbReference type="ARBA" id="ARBA00049243"/>
    </source>
</evidence>
<sequence>MKKTLAAVVDQGSTEFELRTLNVMDPGQGEVQIKFVASGLCHSDFHMIDGVKDGKPPILAGRKPIVVGHEGAGIVESVGPGVTRVKPGDHVVCSFMPACGACRYCATGRTSLCDWGAHSMDGTFPDGEFRYHDDDGRAYGSIAMLGTFSRYATVMQQSVVKIDDWLPLESAVLVGCGVPTGWGTATSAGSVRVGDTVVVYGIGGIGINAVQGAAYAGAKYLVVVDPVELKRKIALEFGATHAFATPEEAAEKVNELTWGQGADQALVTVGVVHERVIQDAFDIVGKGGTVVVTGLGAPEELTIHVSGAVLTKYEKTIKGSMFGTLNPHYDIVKLLRLYDAGKLKLDELRTKTYRLEDVNQGYQDMIDGKIIRGVILHDH</sequence>
<dbReference type="Pfam" id="PF08240">
    <property type="entry name" value="ADH_N"/>
    <property type="match status" value="1"/>
</dbReference>
<dbReference type="GO" id="GO:0004022">
    <property type="term" value="F:alcohol dehydrogenase (NAD+) activity"/>
    <property type="evidence" value="ECO:0007669"/>
    <property type="project" value="UniProtKB-EC"/>
</dbReference>
<dbReference type="PROSITE" id="PS00059">
    <property type="entry name" value="ADH_ZINC"/>
    <property type="match status" value="1"/>
</dbReference>
<reference evidence="12 13" key="1">
    <citation type="submission" date="2014-07" db="EMBL/GenBank/DDBJ databases">
        <title>Genome Sequence of Rhodococcus opacus Strain R7, a Biodegrader of Mono- and Polycyclic Aromatic Hydrocarbons.</title>
        <authorList>
            <person name="Di Gennaro P."/>
            <person name="Zampolli J."/>
            <person name="Presti I."/>
            <person name="Cappelletti M."/>
            <person name="D'Ursi P."/>
            <person name="Orro A."/>
            <person name="Mezzelani A."/>
            <person name="Milanesi L."/>
        </authorList>
    </citation>
    <scope>NUCLEOTIDE SEQUENCE [LARGE SCALE GENOMIC DNA]</scope>
    <source>
        <strain evidence="12 13">R7</strain>
    </source>
</reference>
<dbReference type="GO" id="GO:0008270">
    <property type="term" value="F:zinc ion binding"/>
    <property type="evidence" value="ECO:0007669"/>
    <property type="project" value="InterPro"/>
</dbReference>
<evidence type="ECO:0000313" key="13">
    <source>
        <dbReference type="Proteomes" id="UP000028488"/>
    </source>
</evidence>
<dbReference type="InterPro" id="IPR020843">
    <property type="entry name" value="ER"/>
</dbReference>
<dbReference type="GO" id="GO:0005829">
    <property type="term" value="C:cytosol"/>
    <property type="evidence" value="ECO:0007669"/>
    <property type="project" value="TreeGrafter"/>
</dbReference>
<dbReference type="InterPro" id="IPR013154">
    <property type="entry name" value="ADH-like_N"/>
</dbReference>
<keyword evidence="5 10" id="KW-0862">Zinc</keyword>
<dbReference type="SMART" id="SM00829">
    <property type="entry name" value="PKS_ER"/>
    <property type="match status" value="1"/>
</dbReference>
<dbReference type="PANTHER" id="PTHR43880">
    <property type="entry name" value="ALCOHOL DEHYDROGENASE"/>
    <property type="match status" value="1"/>
</dbReference>
<comment type="catalytic activity">
    <reaction evidence="9">
        <text>a primary alcohol + NAD(+) = an aldehyde + NADH + H(+)</text>
        <dbReference type="Rhea" id="RHEA:10736"/>
        <dbReference type="ChEBI" id="CHEBI:15378"/>
        <dbReference type="ChEBI" id="CHEBI:15734"/>
        <dbReference type="ChEBI" id="CHEBI:17478"/>
        <dbReference type="ChEBI" id="CHEBI:57540"/>
        <dbReference type="ChEBI" id="CHEBI:57945"/>
        <dbReference type="EC" id="1.1.1.1"/>
    </reaction>
</comment>
<feature type="domain" description="Enoyl reductase (ER)" evidence="11">
    <location>
        <begin position="12"/>
        <end position="375"/>
    </location>
</feature>
<dbReference type="EMBL" id="CP008947">
    <property type="protein sequence ID" value="AII08136.1"/>
    <property type="molecule type" value="Genomic_DNA"/>
</dbReference>
<keyword evidence="4 10" id="KW-0479">Metal-binding</keyword>
<dbReference type="InterPro" id="IPR023921">
    <property type="entry name" value="ADH_Zn_actinomycetes"/>
</dbReference>
<organism evidence="12 13">
    <name type="scientific">Rhodococcus opacus</name>
    <name type="common">Nocardia opaca</name>
    <dbReference type="NCBI Taxonomy" id="37919"/>
    <lineage>
        <taxon>Bacteria</taxon>
        <taxon>Bacillati</taxon>
        <taxon>Actinomycetota</taxon>
        <taxon>Actinomycetes</taxon>
        <taxon>Mycobacteriales</taxon>
        <taxon>Nocardiaceae</taxon>
        <taxon>Rhodococcus</taxon>
    </lineage>
</organism>
<dbReference type="InterPro" id="IPR002328">
    <property type="entry name" value="ADH_Zn_CS"/>
</dbReference>
<dbReference type="InterPro" id="IPR013149">
    <property type="entry name" value="ADH-like_C"/>
</dbReference>
<evidence type="ECO:0000256" key="8">
    <source>
        <dbReference type="ARBA" id="ARBA00049164"/>
    </source>
</evidence>
<dbReference type="Gene3D" id="3.90.180.10">
    <property type="entry name" value="Medium-chain alcohol dehydrogenases, catalytic domain"/>
    <property type="match status" value="1"/>
</dbReference>
<evidence type="ECO:0000256" key="7">
    <source>
        <dbReference type="ARBA" id="ARBA00023027"/>
    </source>
</evidence>
<dbReference type="Pfam" id="PF00107">
    <property type="entry name" value="ADH_zinc_N"/>
    <property type="match status" value="1"/>
</dbReference>
<keyword evidence="7" id="KW-0520">NAD</keyword>
<accession>A0A076EQC2</accession>
<dbReference type="GO" id="GO:0051903">
    <property type="term" value="F:S-(hydroxymethyl)glutathione dehydrogenase [NAD(P)+] activity"/>
    <property type="evidence" value="ECO:0007669"/>
    <property type="project" value="TreeGrafter"/>
</dbReference>
<dbReference type="SUPFAM" id="SSF50129">
    <property type="entry name" value="GroES-like"/>
    <property type="match status" value="2"/>
</dbReference>
<protein>
    <recommendedName>
        <fullName evidence="3">alcohol dehydrogenase</fullName>
        <ecNumber evidence="3">1.1.1.1</ecNumber>
    </recommendedName>
</protein>
<dbReference type="SUPFAM" id="SSF51735">
    <property type="entry name" value="NAD(P)-binding Rossmann-fold domains"/>
    <property type="match status" value="1"/>
</dbReference>
<name>A0A076EQC2_RHOOP</name>
<evidence type="ECO:0000256" key="2">
    <source>
        <dbReference type="ARBA" id="ARBA00008072"/>
    </source>
</evidence>
<dbReference type="AlphaFoldDB" id="A0A076EQC2"/>
<evidence type="ECO:0000259" key="11">
    <source>
        <dbReference type="SMART" id="SM00829"/>
    </source>
</evidence>
<evidence type="ECO:0000256" key="6">
    <source>
        <dbReference type="ARBA" id="ARBA00023002"/>
    </source>
</evidence>
<evidence type="ECO:0000256" key="10">
    <source>
        <dbReference type="RuleBase" id="RU361277"/>
    </source>
</evidence>
<dbReference type="InterPro" id="IPR036291">
    <property type="entry name" value="NAD(P)-bd_dom_sf"/>
</dbReference>
<evidence type="ECO:0000256" key="3">
    <source>
        <dbReference type="ARBA" id="ARBA00013190"/>
    </source>
</evidence>
<comment type="similarity">
    <text evidence="2 10">Belongs to the zinc-containing alcohol dehydrogenase family.</text>
</comment>
<comment type="cofactor">
    <cofactor evidence="1 10">
        <name>Zn(2+)</name>
        <dbReference type="ChEBI" id="CHEBI:29105"/>
    </cofactor>
</comment>
<evidence type="ECO:0000256" key="1">
    <source>
        <dbReference type="ARBA" id="ARBA00001947"/>
    </source>
</evidence>
<dbReference type="eggNOG" id="COG1062">
    <property type="taxonomic scope" value="Bacteria"/>
</dbReference>
<dbReference type="GO" id="GO:0046294">
    <property type="term" value="P:formaldehyde catabolic process"/>
    <property type="evidence" value="ECO:0007669"/>
    <property type="project" value="TreeGrafter"/>
</dbReference>
<dbReference type="PANTHER" id="PTHR43880:SF12">
    <property type="entry name" value="ALCOHOL DEHYDROGENASE CLASS-3"/>
    <property type="match status" value="1"/>
</dbReference>